<dbReference type="Pfam" id="PF03466">
    <property type="entry name" value="LysR_substrate"/>
    <property type="match status" value="1"/>
</dbReference>
<dbReference type="Proteomes" id="UP000278792">
    <property type="component" value="Unassembled WGS sequence"/>
</dbReference>
<keyword evidence="3" id="KW-0238">DNA-binding</keyword>
<evidence type="ECO:0000256" key="4">
    <source>
        <dbReference type="ARBA" id="ARBA00023163"/>
    </source>
</evidence>
<dbReference type="Pfam" id="PF00126">
    <property type="entry name" value="HTH_1"/>
    <property type="match status" value="1"/>
</dbReference>
<dbReference type="SUPFAM" id="SSF46785">
    <property type="entry name" value="Winged helix' DNA-binding domain"/>
    <property type="match status" value="1"/>
</dbReference>
<dbReference type="RefSeq" id="WP_123780163.1">
    <property type="nucleotide sequence ID" value="NZ_RKIK01000003.1"/>
</dbReference>
<proteinExistence type="inferred from homology"/>
<dbReference type="Gene3D" id="3.40.190.290">
    <property type="match status" value="1"/>
</dbReference>
<dbReference type="InterPro" id="IPR005119">
    <property type="entry name" value="LysR_subst-bd"/>
</dbReference>
<evidence type="ECO:0000313" key="6">
    <source>
        <dbReference type="EMBL" id="ROV62096.1"/>
    </source>
</evidence>
<comment type="similarity">
    <text evidence="1">Belongs to the LysR transcriptional regulatory family.</text>
</comment>
<dbReference type="AlphaFoldDB" id="A0A3N3E5T9"/>
<keyword evidence="4" id="KW-0804">Transcription</keyword>
<dbReference type="InterPro" id="IPR036390">
    <property type="entry name" value="WH_DNA-bd_sf"/>
</dbReference>
<evidence type="ECO:0000256" key="2">
    <source>
        <dbReference type="ARBA" id="ARBA00023015"/>
    </source>
</evidence>
<dbReference type="GO" id="GO:0000976">
    <property type="term" value="F:transcription cis-regulatory region binding"/>
    <property type="evidence" value="ECO:0007669"/>
    <property type="project" value="TreeGrafter"/>
</dbReference>
<evidence type="ECO:0000259" key="5">
    <source>
        <dbReference type="PROSITE" id="PS50931"/>
    </source>
</evidence>
<evidence type="ECO:0000256" key="1">
    <source>
        <dbReference type="ARBA" id="ARBA00009437"/>
    </source>
</evidence>
<accession>A0A3N3E5T9</accession>
<dbReference type="PANTHER" id="PTHR30126:SF91">
    <property type="entry name" value="LYSR FAMILY TRANSCRIPTIONAL REGULATOR"/>
    <property type="match status" value="1"/>
</dbReference>
<name>A0A3N3E5T9_9VIBR</name>
<comment type="caution">
    <text evidence="6">The sequence shown here is derived from an EMBL/GenBank/DDBJ whole genome shotgun (WGS) entry which is preliminary data.</text>
</comment>
<reference evidence="6 7" key="1">
    <citation type="submission" date="2018-11" db="EMBL/GenBank/DDBJ databases">
        <title>Vibrio ponticus strain CAIM 1751 pathogenic for the snapper Lutjanus guttatus.</title>
        <authorList>
            <person name="Soto-Rodriguez S."/>
            <person name="Lozano-Olvera R."/>
            <person name="Gomez-Gil B."/>
        </authorList>
    </citation>
    <scope>NUCLEOTIDE SEQUENCE [LARGE SCALE GENOMIC DNA]</scope>
    <source>
        <strain evidence="6 7">CAIM 1751</strain>
    </source>
</reference>
<protein>
    <submittedName>
        <fullName evidence="6">LysR family transcriptional regulator</fullName>
    </submittedName>
</protein>
<dbReference type="InterPro" id="IPR036388">
    <property type="entry name" value="WH-like_DNA-bd_sf"/>
</dbReference>
<dbReference type="SUPFAM" id="SSF53850">
    <property type="entry name" value="Periplasmic binding protein-like II"/>
    <property type="match status" value="1"/>
</dbReference>
<dbReference type="PROSITE" id="PS50931">
    <property type="entry name" value="HTH_LYSR"/>
    <property type="match status" value="1"/>
</dbReference>
<dbReference type="InterPro" id="IPR000847">
    <property type="entry name" value="LysR_HTH_N"/>
</dbReference>
<dbReference type="EMBL" id="RKIK01000003">
    <property type="protein sequence ID" value="ROV62096.1"/>
    <property type="molecule type" value="Genomic_DNA"/>
</dbReference>
<evidence type="ECO:0000256" key="3">
    <source>
        <dbReference type="ARBA" id="ARBA00023125"/>
    </source>
</evidence>
<feature type="domain" description="HTH lysR-type" evidence="5">
    <location>
        <begin position="2"/>
        <end position="59"/>
    </location>
</feature>
<sequence length="294" mass="33614">MFSFEHLAAFCATVETGSYSQAARKLGKDRTTLREQVKALEDSYALTLFTIEGKKAQLTPAAKELYKQAKLLVINSQQLNNRMLNSYKQELSYFDIYHDVMLSPQRITRLDQMIVERLPNLRINWLHREREDVLQMIAVNHHHLALLQYRLVNLPQHSVRFINLASDEFACYCNPNFHLALTDTVELGELQLAKQFISEDHFNNMPELLAVSSNIRVISQPDVLLELLKRDGWAILSQEAAAPLLKRGELVKLNVHELIKALTLGFAFYYSAAIADSQEIATLVNILREEMASS</sequence>
<dbReference type="GO" id="GO:0003700">
    <property type="term" value="F:DNA-binding transcription factor activity"/>
    <property type="evidence" value="ECO:0007669"/>
    <property type="project" value="InterPro"/>
</dbReference>
<dbReference type="Gene3D" id="1.10.10.10">
    <property type="entry name" value="Winged helix-like DNA-binding domain superfamily/Winged helix DNA-binding domain"/>
    <property type="match status" value="1"/>
</dbReference>
<dbReference type="PANTHER" id="PTHR30126">
    <property type="entry name" value="HTH-TYPE TRANSCRIPTIONAL REGULATOR"/>
    <property type="match status" value="1"/>
</dbReference>
<gene>
    <name evidence="6" type="ORF">EGH82_01690</name>
</gene>
<keyword evidence="2" id="KW-0805">Transcription regulation</keyword>
<organism evidence="6 7">
    <name type="scientific">Vibrio ponticus</name>
    <dbReference type="NCBI Taxonomy" id="265668"/>
    <lineage>
        <taxon>Bacteria</taxon>
        <taxon>Pseudomonadati</taxon>
        <taxon>Pseudomonadota</taxon>
        <taxon>Gammaproteobacteria</taxon>
        <taxon>Vibrionales</taxon>
        <taxon>Vibrionaceae</taxon>
        <taxon>Vibrio</taxon>
    </lineage>
</organism>
<evidence type="ECO:0000313" key="7">
    <source>
        <dbReference type="Proteomes" id="UP000278792"/>
    </source>
</evidence>